<dbReference type="NCBIfam" id="TIGR00401">
    <property type="entry name" value="msrA"/>
    <property type="match status" value="1"/>
</dbReference>
<evidence type="ECO:0000256" key="1">
    <source>
        <dbReference type="ARBA" id="ARBA00023002"/>
    </source>
</evidence>
<comment type="catalytic activity">
    <reaction evidence="3 4">
        <text>[thioredoxin]-disulfide + L-methionine + H2O = L-methionine (S)-S-oxide + [thioredoxin]-dithiol</text>
        <dbReference type="Rhea" id="RHEA:19993"/>
        <dbReference type="Rhea" id="RHEA-COMP:10698"/>
        <dbReference type="Rhea" id="RHEA-COMP:10700"/>
        <dbReference type="ChEBI" id="CHEBI:15377"/>
        <dbReference type="ChEBI" id="CHEBI:29950"/>
        <dbReference type="ChEBI" id="CHEBI:50058"/>
        <dbReference type="ChEBI" id="CHEBI:57844"/>
        <dbReference type="ChEBI" id="CHEBI:58772"/>
        <dbReference type="EC" id="1.8.4.11"/>
    </reaction>
</comment>
<dbReference type="EMBL" id="BRVO01000005">
    <property type="protein sequence ID" value="GLB50823.1"/>
    <property type="molecule type" value="Genomic_DNA"/>
</dbReference>
<feature type="active site" evidence="4">
    <location>
        <position position="64"/>
    </location>
</feature>
<dbReference type="Proteomes" id="UP001143543">
    <property type="component" value="Unassembled WGS sequence"/>
</dbReference>
<comment type="caution">
    <text evidence="7">The sequence shown here is derived from an EMBL/GenBank/DDBJ whole genome shotgun (WGS) entry which is preliminary data.</text>
</comment>
<comment type="catalytic activity">
    <reaction evidence="2 4">
        <text>L-methionyl-[protein] + [thioredoxin]-disulfide + H2O = L-methionyl-(S)-S-oxide-[protein] + [thioredoxin]-dithiol</text>
        <dbReference type="Rhea" id="RHEA:14217"/>
        <dbReference type="Rhea" id="RHEA-COMP:10698"/>
        <dbReference type="Rhea" id="RHEA-COMP:10700"/>
        <dbReference type="Rhea" id="RHEA-COMP:12313"/>
        <dbReference type="Rhea" id="RHEA-COMP:12315"/>
        <dbReference type="ChEBI" id="CHEBI:15377"/>
        <dbReference type="ChEBI" id="CHEBI:16044"/>
        <dbReference type="ChEBI" id="CHEBI:29950"/>
        <dbReference type="ChEBI" id="CHEBI:44120"/>
        <dbReference type="ChEBI" id="CHEBI:50058"/>
        <dbReference type="EC" id="1.8.4.11"/>
    </reaction>
</comment>
<feature type="chain" id="PRO_5045670005" description="Peptide methionine sulfoxide reductase MsrA" evidence="5">
    <location>
        <begin position="24"/>
        <end position="229"/>
    </location>
</feature>
<evidence type="ECO:0000256" key="4">
    <source>
        <dbReference type="HAMAP-Rule" id="MF_01401"/>
    </source>
</evidence>
<dbReference type="Pfam" id="PF01625">
    <property type="entry name" value="PMSR"/>
    <property type="match status" value="1"/>
</dbReference>
<gene>
    <name evidence="4" type="primary">msrA</name>
    <name evidence="7" type="ORF">Y10_31910</name>
</gene>
<keyword evidence="8" id="KW-1185">Reference proteome</keyword>
<dbReference type="EC" id="1.8.4.11" evidence="4"/>
<dbReference type="PROSITE" id="PS51257">
    <property type="entry name" value="PROKAR_LIPOPROTEIN"/>
    <property type="match status" value="1"/>
</dbReference>
<dbReference type="SUPFAM" id="SSF55068">
    <property type="entry name" value="Peptide methionine sulfoxide reductase"/>
    <property type="match status" value="1"/>
</dbReference>
<keyword evidence="5" id="KW-0732">Signal</keyword>
<evidence type="ECO:0000256" key="5">
    <source>
        <dbReference type="SAM" id="SignalP"/>
    </source>
</evidence>
<reference evidence="7" key="1">
    <citation type="submission" date="2022-07" db="EMBL/GenBank/DDBJ databases">
        <title>Taxonomy of Novel Oxalotrophic and Methylotrophic Bacteria.</title>
        <authorList>
            <person name="Sahin N."/>
            <person name="Tani A."/>
        </authorList>
    </citation>
    <scope>NUCLEOTIDE SEQUENCE</scope>
    <source>
        <strain evidence="7">Y10</strain>
    </source>
</reference>
<comment type="similarity">
    <text evidence="4">Belongs to the MsrA Met sulfoxide reductase family.</text>
</comment>
<evidence type="ECO:0000256" key="3">
    <source>
        <dbReference type="ARBA" id="ARBA00048782"/>
    </source>
</evidence>
<feature type="signal peptide" evidence="5">
    <location>
        <begin position="1"/>
        <end position="23"/>
    </location>
</feature>
<organism evidence="7 8">
    <name type="scientific">Neptunitalea lumnitzerae</name>
    <dbReference type="NCBI Taxonomy" id="2965509"/>
    <lineage>
        <taxon>Bacteria</taxon>
        <taxon>Pseudomonadati</taxon>
        <taxon>Bacteroidota</taxon>
        <taxon>Flavobacteriia</taxon>
        <taxon>Flavobacteriales</taxon>
        <taxon>Flavobacteriaceae</taxon>
        <taxon>Neptunitalea</taxon>
    </lineage>
</organism>
<evidence type="ECO:0000313" key="7">
    <source>
        <dbReference type="EMBL" id="GLB50823.1"/>
    </source>
</evidence>
<accession>A0ABQ5MN97</accession>
<dbReference type="InterPro" id="IPR036509">
    <property type="entry name" value="Met_Sox_Rdtase_MsrA_sf"/>
</dbReference>
<dbReference type="PANTHER" id="PTHR43774:SF1">
    <property type="entry name" value="PEPTIDE METHIONINE SULFOXIDE REDUCTASE MSRA 2"/>
    <property type="match status" value="1"/>
</dbReference>
<comment type="function">
    <text evidence="4">Has an important function as a repair enzyme for proteins that have been inactivated by oxidation. Catalyzes the reversible oxidation-reduction of methionine sulfoxide in proteins to methionine.</text>
</comment>
<evidence type="ECO:0000313" key="8">
    <source>
        <dbReference type="Proteomes" id="UP001143543"/>
    </source>
</evidence>
<dbReference type="PANTHER" id="PTHR43774">
    <property type="entry name" value="PEPTIDE METHIONINE SULFOXIDE REDUCTASE"/>
    <property type="match status" value="1"/>
</dbReference>
<evidence type="ECO:0000259" key="6">
    <source>
        <dbReference type="Pfam" id="PF01625"/>
    </source>
</evidence>
<proteinExistence type="inferred from homology"/>
<feature type="domain" description="Peptide methionine sulphoxide reductase MsrA" evidence="6">
    <location>
        <begin position="57"/>
        <end position="208"/>
    </location>
</feature>
<dbReference type="InterPro" id="IPR002569">
    <property type="entry name" value="Met_Sox_Rdtase_MsrA_dom"/>
</dbReference>
<dbReference type="Gene3D" id="3.30.1060.10">
    <property type="entry name" value="Peptide methionine sulphoxide reductase MsrA"/>
    <property type="match status" value="1"/>
</dbReference>
<protein>
    <recommendedName>
        <fullName evidence="4">Peptide methionine sulfoxide reductase MsrA</fullName>
        <shortName evidence="4">Protein-methionine-S-oxide reductase</shortName>
        <ecNumber evidence="4">1.8.4.11</ecNumber>
    </recommendedName>
    <alternativeName>
        <fullName evidence="4">Peptide-methionine (S)-S-oxide reductase</fullName>
        <shortName evidence="4">Peptide Met(O) reductase</shortName>
    </alternativeName>
</protein>
<sequence>MKMQMKNIIALPLLLSVIFLSCAQSSTSEKEQKTELATKHNKPTSDLEVTTPSNLKKAYFASGCFWCVEAIYESINGVKEAISGYSGGTTINPTYEEVSRGNTGHAETVEVIYDPKKVSFKTLVKAFFDSHDPTTLNRQGPDSGTQYRSIAFYNTNEEKKIIEDYVAELKHNKTFKKPIVTEIKKFDVFWEAEGYHQNFEEENPLNPYIQSVSKPRLEKFKKEFNKSKE</sequence>
<name>A0ABQ5MN97_9FLAO</name>
<dbReference type="HAMAP" id="MF_01401">
    <property type="entry name" value="MsrA"/>
    <property type="match status" value="1"/>
</dbReference>
<evidence type="ECO:0000256" key="2">
    <source>
        <dbReference type="ARBA" id="ARBA00047806"/>
    </source>
</evidence>
<keyword evidence="1 4" id="KW-0560">Oxidoreductase</keyword>